<evidence type="ECO:0000256" key="1">
    <source>
        <dbReference type="SAM" id="Phobius"/>
    </source>
</evidence>
<name>A0ABT2EP29_9BACT</name>
<accession>A0ABT2EP29</accession>
<dbReference type="RefSeq" id="WP_259096453.1">
    <property type="nucleotide sequence ID" value="NZ_CP130454.1"/>
</dbReference>
<reference evidence="2 3" key="1">
    <citation type="submission" date="2022-08" db="EMBL/GenBank/DDBJ databases">
        <title>Bacterial and archaeal communities from various locations to study Microbial Dark Matter (Phase II).</title>
        <authorList>
            <person name="Stepanauskas R."/>
        </authorList>
    </citation>
    <scope>NUCLEOTIDE SEQUENCE [LARGE SCALE GENOMIC DNA]</scope>
    <source>
        <strain evidence="2 3">PD1</strain>
    </source>
</reference>
<comment type="caution">
    <text evidence="2">The sequence shown here is derived from an EMBL/GenBank/DDBJ whole genome shotgun (WGS) entry which is preliminary data.</text>
</comment>
<organism evidence="2 3">
    <name type="scientific">Candidatus Fervidibacter sacchari</name>
    <dbReference type="NCBI Taxonomy" id="1448929"/>
    <lineage>
        <taxon>Bacteria</taxon>
        <taxon>Candidatus Fervidibacterota</taxon>
        <taxon>Candidatus Fervidibacter</taxon>
    </lineage>
</organism>
<keyword evidence="1" id="KW-1133">Transmembrane helix</keyword>
<dbReference type="Proteomes" id="UP001204798">
    <property type="component" value="Unassembled WGS sequence"/>
</dbReference>
<gene>
    <name evidence="2" type="ORF">M2350_002127</name>
</gene>
<evidence type="ECO:0000313" key="2">
    <source>
        <dbReference type="EMBL" id="MCS3919714.1"/>
    </source>
</evidence>
<keyword evidence="1" id="KW-0812">Transmembrane</keyword>
<dbReference type="EMBL" id="JANUCP010000003">
    <property type="protein sequence ID" value="MCS3919714.1"/>
    <property type="molecule type" value="Genomic_DNA"/>
</dbReference>
<feature type="transmembrane region" description="Helical" evidence="1">
    <location>
        <begin position="6"/>
        <end position="27"/>
    </location>
</feature>
<keyword evidence="1" id="KW-0472">Membrane</keyword>
<keyword evidence="3" id="KW-1185">Reference proteome</keyword>
<sequence>MLSREIPLTVAVIVIVVALIIAGVVLWRKTTTGGEIVLEKAAKPYPVPPIFKGKQTGQ</sequence>
<evidence type="ECO:0000313" key="3">
    <source>
        <dbReference type="Proteomes" id="UP001204798"/>
    </source>
</evidence>
<proteinExistence type="predicted"/>
<protein>
    <submittedName>
        <fullName evidence="2">Uncharacterized protein YxeA</fullName>
    </submittedName>
</protein>